<dbReference type="PROSITE" id="PS50110">
    <property type="entry name" value="RESPONSE_REGULATORY"/>
    <property type="match status" value="1"/>
</dbReference>
<dbReference type="InterPro" id="IPR001789">
    <property type="entry name" value="Sig_transdc_resp-reg_receiver"/>
</dbReference>
<sequence length="238" mass="27488">MKTSKINCIVVDDSDLQRLVFIKLINKHPRLNLVGVYKNAIKAKNTLLSDGNNVDLIFLDIDLPLLSGFDLLDNLEKPKKVIFISEHDKHALKAFNYGAIDYLKKLVTKNRFEQAVERALNHFSSTKNLLNKAYIFVKSKNQKYKIFINEINYLIAKGDYVSIVTESAEYAILSTLKACLEKLPKGQFMRVHKSYAVNLYKIQRYTSQHVFINNTKIPLSRNRKKTLETTLQNLSYKN</sequence>
<feature type="domain" description="Response regulatory" evidence="2">
    <location>
        <begin position="7"/>
        <end position="120"/>
    </location>
</feature>
<keyword evidence="4" id="KW-0238">DNA-binding</keyword>
<name>A0A840EQ99_9FLAO</name>
<organism evidence="4 5">
    <name type="scientific">Mesonia hippocampi</name>
    <dbReference type="NCBI Taxonomy" id="1628250"/>
    <lineage>
        <taxon>Bacteria</taxon>
        <taxon>Pseudomonadati</taxon>
        <taxon>Bacteroidota</taxon>
        <taxon>Flavobacteriia</taxon>
        <taxon>Flavobacteriales</taxon>
        <taxon>Flavobacteriaceae</taxon>
        <taxon>Mesonia</taxon>
    </lineage>
</organism>
<dbReference type="GO" id="GO:0000156">
    <property type="term" value="F:phosphorelay response regulator activity"/>
    <property type="evidence" value="ECO:0007669"/>
    <property type="project" value="InterPro"/>
</dbReference>
<dbReference type="PANTHER" id="PTHR37299">
    <property type="entry name" value="TRANSCRIPTIONAL REGULATOR-RELATED"/>
    <property type="match status" value="1"/>
</dbReference>
<gene>
    <name evidence="4" type="ORF">GGR32_001527</name>
</gene>
<dbReference type="InterPro" id="IPR046947">
    <property type="entry name" value="LytR-like"/>
</dbReference>
<dbReference type="Proteomes" id="UP000553034">
    <property type="component" value="Unassembled WGS sequence"/>
</dbReference>
<dbReference type="SMART" id="SM00850">
    <property type="entry name" value="LytTR"/>
    <property type="match status" value="1"/>
</dbReference>
<keyword evidence="5" id="KW-1185">Reference proteome</keyword>
<comment type="caution">
    <text evidence="4">The sequence shown here is derived from an EMBL/GenBank/DDBJ whole genome shotgun (WGS) entry which is preliminary data.</text>
</comment>
<dbReference type="Gene3D" id="3.40.50.2300">
    <property type="match status" value="1"/>
</dbReference>
<accession>A0A840EQ99</accession>
<protein>
    <submittedName>
        <fullName evidence="4">DNA-binding LytR/AlgR family response regulator</fullName>
    </submittedName>
</protein>
<dbReference type="SMART" id="SM00448">
    <property type="entry name" value="REC"/>
    <property type="match status" value="1"/>
</dbReference>
<evidence type="ECO:0000256" key="1">
    <source>
        <dbReference type="PROSITE-ProRule" id="PRU00169"/>
    </source>
</evidence>
<evidence type="ECO:0000259" key="3">
    <source>
        <dbReference type="PROSITE" id="PS50930"/>
    </source>
</evidence>
<dbReference type="RefSeq" id="WP_183477585.1">
    <property type="nucleotide sequence ID" value="NZ_JACIFO010000005.1"/>
</dbReference>
<dbReference type="Pfam" id="PF00072">
    <property type="entry name" value="Response_reg"/>
    <property type="match status" value="1"/>
</dbReference>
<evidence type="ECO:0000313" key="4">
    <source>
        <dbReference type="EMBL" id="MBB4119231.1"/>
    </source>
</evidence>
<dbReference type="PANTHER" id="PTHR37299:SF1">
    <property type="entry name" value="STAGE 0 SPORULATION PROTEIN A HOMOLOG"/>
    <property type="match status" value="1"/>
</dbReference>
<dbReference type="AlphaFoldDB" id="A0A840EQ99"/>
<evidence type="ECO:0000313" key="5">
    <source>
        <dbReference type="Proteomes" id="UP000553034"/>
    </source>
</evidence>
<dbReference type="GO" id="GO:0003677">
    <property type="term" value="F:DNA binding"/>
    <property type="evidence" value="ECO:0007669"/>
    <property type="project" value="UniProtKB-KW"/>
</dbReference>
<feature type="domain" description="HTH LytTR-type" evidence="3">
    <location>
        <begin position="135"/>
        <end position="233"/>
    </location>
</feature>
<dbReference type="Gene3D" id="2.40.50.1020">
    <property type="entry name" value="LytTr DNA-binding domain"/>
    <property type="match status" value="1"/>
</dbReference>
<evidence type="ECO:0000259" key="2">
    <source>
        <dbReference type="PROSITE" id="PS50110"/>
    </source>
</evidence>
<keyword evidence="1" id="KW-0597">Phosphoprotein</keyword>
<dbReference type="SUPFAM" id="SSF52172">
    <property type="entry name" value="CheY-like"/>
    <property type="match status" value="1"/>
</dbReference>
<dbReference type="PROSITE" id="PS50930">
    <property type="entry name" value="HTH_LYTTR"/>
    <property type="match status" value="1"/>
</dbReference>
<proteinExistence type="predicted"/>
<feature type="modified residue" description="4-aspartylphosphate" evidence="1">
    <location>
        <position position="60"/>
    </location>
</feature>
<dbReference type="InterPro" id="IPR007492">
    <property type="entry name" value="LytTR_DNA-bd_dom"/>
</dbReference>
<dbReference type="EMBL" id="JACIFO010000005">
    <property type="protein sequence ID" value="MBB4119231.1"/>
    <property type="molecule type" value="Genomic_DNA"/>
</dbReference>
<dbReference type="Pfam" id="PF04397">
    <property type="entry name" value="LytTR"/>
    <property type="match status" value="1"/>
</dbReference>
<reference evidence="4 5" key="1">
    <citation type="submission" date="2020-08" db="EMBL/GenBank/DDBJ databases">
        <title>Genomic Encyclopedia of Type Strains, Phase IV (KMG-IV): sequencing the most valuable type-strain genomes for metagenomic binning, comparative biology and taxonomic classification.</title>
        <authorList>
            <person name="Goeker M."/>
        </authorList>
    </citation>
    <scope>NUCLEOTIDE SEQUENCE [LARGE SCALE GENOMIC DNA]</scope>
    <source>
        <strain evidence="4 5">DSM 29568</strain>
    </source>
</reference>
<dbReference type="InterPro" id="IPR011006">
    <property type="entry name" value="CheY-like_superfamily"/>
</dbReference>